<keyword evidence="2" id="KW-0812">Transmembrane</keyword>
<feature type="compositionally biased region" description="Basic and acidic residues" evidence="1">
    <location>
        <begin position="127"/>
        <end position="137"/>
    </location>
</feature>
<dbReference type="AlphaFoldDB" id="A0A8D8SIF1"/>
<evidence type="ECO:0000256" key="1">
    <source>
        <dbReference type="SAM" id="MobiDB-lite"/>
    </source>
</evidence>
<evidence type="ECO:0000256" key="2">
    <source>
        <dbReference type="SAM" id="Phobius"/>
    </source>
</evidence>
<feature type="region of interest" description="Disordered" evidence="1">
    <location>
        <begin position="117"/>
        <end position="137"/>
    </location>
</feature>
<evidence type="ECO:0000313" key="3">
    <source>
        <dbReference type="EMBL" id="CAG6670420.1"/>
    </source>
</evidence>
<name>A0A8D8SIF1_9HEMI</name>
<accession>A0A8D8SIF1</accession>
<protein>
    <submittedName>
        <fullName evidence="3">Uncharacterized protein</fullName>
    </submittedName>
</protein>
<keyword evidence="2" id="KW-1133">Transmembrane helix</keyword>
<feature type="transmembrane region" description="Helical" evidence="2">
    <location>
        <begin position="81"/>
        <end position="99"/>
    </location>
</feature>
<sequence>MRLMIKFRMQGSDLTKRKVNHSTDRANFGLFRNHWNLVSLILFKCWQNNKFNFTKYHSKFNENRPIGSAARAKTSNKKWPILAFLGTIEILLVRFRYFFYVENDQFNLKSYHSKFSHNRPNGSAARVKKEYTKEGQF</sequence>
<reference evidence="3" key="1">
    <citation type="submission" date="2021-05" db="EMBL/GenBank/DDBJ databases">
        <authorList>
            <person name="Alioto T."/>
            <person name="Alioto T."/>
            <person name="Gomez Garrido J."/>
        </authorList>
    </citation>
    <scope>NUCLEOTIDE SEQUENCE</scope>
</reference>
<proteinExistence type="predicted"/>
<keyword evidence="2" id="KW-0472">Membrane</keyword>
<dbReference type="EMBL" id="HBUF01223278">
    <property type="protein sequence ID" value="CAG6670420.1"/>
    <property type="molecule type" value="Transcribed_RNA"/>
</dbReference>
<organism evidence="3">
    <name type="scientific">Cacopsylla melanoneura</name>
    <dbReference type="NCBI Taxonomy" id="428564"/>
    <lineage>
        <taxon>Eukaryota</taxon>
        <taxon>Metazoa</taxon>
        <taxon>Ecdysozoa</taxon>
        <taxon>Arthropoda</taxon>
        <taxon>Hexapoda</taxon>
        <taxon>Insecta</taxon>
        <taxon>Pterygota</taxon>
        <taxon>Neoptera</taxon>
        <taxon>Paraneoptera</taxon>
        <taxon>Hemiptera</taxon>
        <taxon>Sternorrhyncha</taxon>
        <taxon>Psylloidea</taxon>
        <taxon>Psyllidae</taxon>
        <taxon>Psyllinae</taxon>
        <taxon>Cacopsylla</taxon>
    </lineage>
</organism>